<keyword evidence="5" id="KW-0653">Protein transport</keyword>
<dbReference type="EMBL" id="NQJD01000002">
    <property type="protein sequence ID" value="TAA76085.1"/>
    <property type="molecule type" value="Genomic_DNA"/>
</dbReference>
<comment type="subcellular location">
    <subcellularLocation>
        <location evidence="5">Cell membrane</location>
        <topology evidence="5">Multi-pass membrane protein</topology>
    </subcellularLocation>
    <subcellularLocation>
        <location evidence="1">Membrane</location>
        <topology evidence="1">Multi-pass membrane protein</topology>
    </subcellularLocation>
</comment>
<dbReference type="GO" id="GO:0065002">
    <property type="term" value="P:intracellular protein transmembrane transport"/>
    <property type="evidence" value="ECO:0007669"/>
    <property type="project" value="TreeGrafter"/>
</dbReference>
<dbReference type="GO" id="GO:0043953">
    <property type="term" value="P:protein transport by the Tat complex"/>
    <property type="evidence" value="ECO:0007669"/>
    <property type="project" value="UniProtKB-UniRule"/>
</dbReference>
<keyword evidence="7" id="KW-1185">Reference proteome</keyword>
<evidence type="ECO:0000256" key="3">
    <source>
        <dbReference type="ARBA" id="ARBA00022989"/>
    </source>
</evidence>
<evidence type="ECO:0000313" key="7">
    <source>
        <dbReference type="Proteomes" id="UP000316238"/>
    </source>
</evidence>
<evidence type="ECO:0000256" key="1">
    <source>
        <dbReference type="ARBA" id="ARBA00004141"/>
    </source>
</evidence>
<evidence type="ECO:0000256" key="5">
    <source>
        <dbReference type="HAMAP-Rule" id="MF_00902"/>
    </source>
</evidence>
<name>A0A521G4Y5_9BACT</name>
<feature type="transmembrane region" description="Helical" evidence="5">
    <location>
        <begin position="141"/>
        <end position="166"/>
    </location>
</feature>
<dbReference type="AlphaFoldDB" id="A0A521G4Y5"/>
<gene>
    <name evidence="5" type="primary">tatC</name>
    <name evidence="6" type="ORF">CDV28_102213</name>
</gene>
<keyword evidence="5" id="KW-1003">Cell membrane</keyword>
<feature type="transmembrane region" description="Helical" evidence="5">
    <location>
        <begin position="21"/>
        <end position="44"/>
    </location>
</feature>
<dbReference type="GO" id="GO:0009977">
    <property type="term" value="F:proton motive force dependent protein transmembrane transporter activity"/>
    <property type="evidence" value="ECO:0007669"/>
    <property type="project" value="TreeGrafter"/>
</dbReference>
<comment type="function">
    <text evidence="5">Part of the twin-arginine translocation (Tat) system that transports large folded proteins containing a characteristic twin-arginine motif in their signal peptide across membranes.</text>
</comment>
<reference evidence="6" key="1">
    <citation type="submission" date="2017-07" db="EMBL/GenBank/DDBJ databases">
        <title>The cable genome - Insights into the physiology and evolution of filamentous bacteria capable of sulfide oxidation via long distance electron transfer.</title>
        <authorList>
            <person name="Thorup C."/>
            <person name="Bjerg J.T."/>
            <person name="Schreiber L."/>
            <person name="Nielsen L.P."/>
            <person name="Kjeldsen K.U."/>
            <person name="Boesen T."/>
            <person name="Boggild A."/>
            <person name="Meysman F."/>
            <person name="Geelhoed J."/>
            <person name="Schramm A."/>
        </authorList>
    </citation>
    <scope>NUCLEOTIDE SEQUENCE [LARGE SCALE GENOMIC DNA]</scope>
    <source>
        <strain evidence="6">GS</strain>
    </source>
</reference>
<comment type="caution">
    <text evidence="6">The sequence shown here is derived from an EMBL/GenBank/DDBJ whole genome shotgun (WGS) entry which is preliminary data.</text>
</comment>
<feature type="transmembrane region" description="Helical" evidence="5">
    <location>
        <begin position="209"/>
        <end position="229"/>
    </location>
</feature>
<keyword evidence="5" id="KW-0813">Transport</keyword>
<evidence type="ECO:0000256" key="4">
    <source>
        <dbReference type="ARBA" id="ARBA00023136"/>
    </source>
</evidence>
<feature type="transmembrane region" description="Helical" evidence="5">
    <location>
        <begin position="64"/>
        <end position="87"/>
    </location>
</feature>
<accession>A0A521G4Y5</accession>
<dbReference type="PRINTS" id="PR01840">
    <property type="entry name" value="TATCFAMILY"/>
</dbReference>
<dbReference type="HAMAP" id="MF_00902">
    <property type="entry name" value="TatC"/>
    <property type="match status" value="1"/>
</dbReference>
<sequence length="241" mass="26934">MQEHFSNLIVFIAELRKSLRFAAISLFALTAVIFCLSTGLIGVFQEHLDEKLYFFSVAEPFLAHIKAAFFGAIYCLMPLFMHILWKALGKPFDVTGKKLFAFTAATCLLFYVGTVFCAFVTLPYGASFLLGFQSEHLKPYIAIGSFVNFVTILVLAFGVIFELPVFMVFSAQIGALSHRFYEKNRRFAVLAIAILSAMLTPTPDVVNMALMGLPLYLLYEAGILVIRLLRIDEKQAVAKTQ</sequence>
<dbReference type="PANTHER" id="PTHR30371">
    <property type="entry name" value="SEC-INDEPENDENT PROTEIN TRANSLOCASE PROTEIN TATC"/>
    <property type="match status" value="1"/>
</dbReference>
<evidence type="ECO:0000313" key="6">
    <source>
        <dbReference type="EMBL" id="TAA76085.1"/>
    </source>
</evidence>
<comment type="subunit">
    <text evidence="5">Forms a complex with TatA.</text>
</comment>
<dbReference type="InterPro" id="IPR002033">
    <property type="entry name" value="TatC"/>
</dbReference>
<organism evidence="6 7">
    <name type="scientific">Candidatus Electronema aureum</name>
    <dbReference type="NCBI Taxonomy" id="2005002"/>
    <lineage>
        <taxon>Bacteria</taxon>
        <taxon>Pseudomonadati</taxon>
        <taxon>Thermodesulfobacteriota</taxon>
        <taxon>Desulfobulbia</taxon>
        <taxon>Desulfobulbales</taxon>
        <taxon>Desulfobulbaceae</taxon>
        <taxon>Candidatus Electronema</taxon>
    </lineage>
</organism>
<keyword evidence="2 5" id="KW-0812">Transmembrane</keyword>
<dbReference type="Pfam" id="PF00902">
    <property type="entry name" value="TatC"/>
    <property type="match status" value="1"/>
</dbReference>
<feature type="transmembrane region" description="Helical" evidence="5">
    <location>
        <begin position="187"/>
        <end position="203"/>
    </location>
</feature>
<protein>
    <recommendedName>
        <fullName evidence="5">Sec-independent protein translocase protein TatC</fullName>
    </recommendedName>
</protein>
<keyword evidence="4 5" id="KW-0472">Membrane</keyword>
<dbReference type="GO" id="GO:0033281">
    <property type="term" value="C:TAT protein transport complex"/>
    <property type="evidence" value="ECO:0007669"/>
    <property type="project" value="UniProtKB-UniRule"/>
</dbReference>
<dbReference type="PANTHER" id="PTHR30371:SF0">
    <property type="entry name" value="SEC-INDEPENDENT PROTEIN TRANSLOCASE PROTEIN TATC, CHLOROPLASTIC-RELATED"/>
    <property type="match status" value="1"/>
</dbReference>
<evidence type="ECO:0000256" key="2">
    <source>
        <dbReference type="ARBA" id="ARBA00022692"/>
    </source>
</evidence>
<feature type="transmembrane region" description="Helical" evidence="5">
    <location>
        <begin position="99"/>
        <end position="121"/>
    </location>
</feature>
<proteinExistence type="inferred from homology"/>
<keyword evidence="5" id="KW-0811">Translocation</keyword>
<dbReference type="Proteomes" id="UP000316238">
    <property type="component" value="Unassembled WGS sequence"/>
</dbReference>
<keyword evidence="3 5" id="KW-1133">Transmembrane helix</keyword>
<comment type="similarity">
    <text evidence="5">Belongs to the TatC family.</text>
</comment>